<evidence type="ECO:0008006" key="4">
    <source>
        <dbReference type="Google" id="ProtNLM"/>
    </source>
</evidence>
<dbReference type="Pfam" id="PF12388">
    <property type="entry name" value="Peptidase_M57"/>
    <property type="match status" value="1"/>
</dbReference>
<dbReference type="Proteomes" id="UP000464657">
    <property type="component" value="Chromosome"/>
</dbReference>
<protein>
    <recommendedName>
        <fullName evidence="4">Protease B</fullName>
    </recommendedName>
</protein>
<dbReference type="RefSeq" id="WP_228054859.1">
    <property type="nucleotide sequence ID" value="NZ_CP019288.1"/>
</dbReference>
<dbReference type="SUPFAM" id="SSF55486">
    <property type="entry name" value="Metalloproteases ('zincins'), catalytic domain"/>
    <property type="match status" value="1"/>
</dbReference>
<dbReference type="AlphaFoldDB" id="A0A7L4ZQE8"/>
<feature type="chain" id="PRO_5029533997" description="Protease B" evidence="1">
    <location>
        <begin position="26"/>
        <end position="278"/>
    </location>
</feature>
<evidence type="ECO:0000313" key="3">
    <source>
        <dbReference type="Proteomes" id="UP000464657"/>
    </source>
</evidence>
<feature type="signal peptide" evidence="1">
    <location>
        <begin position="1"/>
        <end position="25"/>
    </location>
</feature>
<keyword evidence="3" id="KW-1185">Reference proteome</keyword>
<organism evidence="2 3">
    <name type="scientific">Kordia antarctica</name>
    <dbReference type="NCBI Taxonomy" id="1218801"/>
    <lineage>
        <taxon>Bacteria</taxon>
        <taxon>Pseudomonadati</taxon>
        <taxon>Bacteroidota</taxon>
        <taxon>Flavobacteriia</taxon>
        <taxon>Flavobacteriales</taxon>
        <taxon>Flavobacteriaceae</taxon>
        <taxon>Kordia</taxon>
    </lineage>
</organism>
<accession>A0A7L4ZQE8</accession>
<dbReference type="Gene3D" id="3.40.390.10">
    <property type="entry name" value="Collagenase (Catalytic Domain)"/>
    <property type="match status" value="1"/>
</dbReference>
<dbReference type="GO" id="GO:0008237">
    <property type="term" value="F:metallopeptidase activity"/>
    <property type="evidence" value="ECO:0007669"/>
    <property type="project" value="InterPro"/>
</dbReference>
<dbReference type="EMBL" id="CP019288">
    <property type="protein sequence ID" value="QHI38741.1"/>
    <property type="molecule type" value="Genomic_DNA"/>
</dbReference>
<sequence>MKTKKFLSILAVFALVFATFTSCQSDQSDELLQDEAKINPDVLAKLDAALFDTTNARAMNFMGEEGIAVEDMFFSYVQIDELAPTDPLAKHYRTSNLVKKLPRVITISVDPDLGTLGSDALDVTITMYNNLGLRLSFARVAFGQRGKNKANIEVTEFYELESGGYITLGRAAGFPTRKGDPAKGFGINSRWFELSISPTVNELAGTMAHEIGHCIGFRHTDYQTRQSCGQNVNEGSAGVGAIHINGTPTGSDSSSIMQSCGPAINFNNNDVTALEALY</sequence>
<evidence type="ECO:0000256" key="1">
    <source>
        <dbReference type="SAM" id="SignalP"/>
    </source>
</evidence>
<dbReference type="KEGG" id="kan:IMCC3317_41350"/>
<reference evidence="2 3" key="1">
    <citation type="journal article" date="2013" name="Int. J. Syst. Evol. Microbiol.">
        <title>Kordia antarctica sp. nov., isolated from Antarctic seawater.</title>
        <authorList>
            <person name="Baek K."/>
            <person name="Choi A."/>
            <person name="Kang I."/>
            <person name="Lee K."/>
            <person name="Cho J.C."/>
        </authorList>
    </citation>
    <scope>NUCLEOTIDE SEQUENCE [LARGE SCALE GENOMIC DNA]</scope>
    <source>
        <strain evidence="2 3">IMCC3317</strain>
    </source>
</reference>
<proteinExistence type="predicted"/>
<name>A0A7L4ZQE8_9FLAO</name>
<dbReference type="InterPro" id="IPR024079">
    <property type="entry name" value="MetalloPept_cat_dom_sf"/>
</dbReference>
<keyword evidence="1" id="KW-0732">Signal</keyword>
<gene>
    <name evidence="2" type="ORF">IMCC3317_41350</name>
</gene>
<evidence type="ECO:0000313" key="2">
    <source>
        <dbReference type="EMBL" id="QHI38741.1"/>
    </source>
</evidence>
<dbReference type="PROSITE" id="PS51257">
    <property type="entry name" value="PROKAR_LIPOPROTEIN"/>
    <property type="match status" value="1"/>
</dbReference>
<dbReference type="InterPro" id="IPR024653">
    <property type="entry name" value="Peptidase_M10/M27/M57"/>
</dbReference>